<comment type="caution">
    <text evidence="1">The sequence shown here is derived from an EMBL/GenBank/DDBJ whole genome shotgun (WGS) entry which is preliminary data.</text>
</comment>
<dbReference type="AlphaFoldDB" id="A0A9P7G087"/>
<keyword evidence="2" id="KW-1185">Reference proteome</keyword>
<dbReference type="SUPFAM" id="SSF56112">
    <property type="entry name" value="Protein kinase-like (PK-like)"/>
    <property type="match status" value="1"/>
</dbReference>
<reference evidence="1" key="2">
    <citation type="submission" date="2021-10" db="EMBL/GenBank/DDBJ databases">
        <title>Phylogenomics reveals ancestral predisposition of the termite-cultivated fungus Termitomyces towards a domesticated lifestyle.</title>
        <authorList>
            <person name="Auxier B."/>
            <person name="Grum-Grzhimaylo A."/>
            <person name="Cardenas M.E."/>
            <person name="Lodge J.D."/>
            <person name="Laessoe T."/>
            <person name="Pedersen O."/>
            <person name="Smith M.E."/>
            <person name="Kuyper T.W."/>
            <person name="Franco-Molano E.A."/>
            <person name="Baroni T.J."/>
            <person name="Aanen D.K."/>
        </authorList>
    </citation>
    <scope>NUCLEOTIDE SEQUENCE</scope>
    <source>
        <strain evidence="1">AP01</strain>
        <tissue evidence="1">Mycelium</tissue>
    </source>
</reference>
<gene>
    <name evidence="1" type="ORF">DXG03_008583</name>
</gene>
<dbReference type="EMBL" id="JABCKV010000710">
    <property type="protein sequence ID" value="KAG5640460.1"/>
    <property type="molecule type" value="Genomic_DNA"/>
</dbReference>
<organism evidence="1 2">
    <name type="scientific">Asterophora parasitica</name>
    <dbReference type="NCBI Taxonomy" id="117018"/>
    <lineage>
        <taxon>Eukaryota</taxon>
        <taxon>Fungi</taxon>
        <taxon>Dikarya</taxon>
        <taxon>Basidiomycota</taxon>
        <taxon>Agaricomycotina</taxon>
        <taxon>Agaricomycetes</taxon>
        <taxon>Agaricomycetidae</taxon>
        <taxon>Agaricales</taxon>
        <taxon>Tricholomatineae</taxon>
        <taxon>Lyophyllaceae</taxon>
        <taxon>Asterophora</taxon>
    </lineage>
</organism>
<proteinExistence type="predicted"/>
<protein>
    <submittedName>
        <fullName evidence="1">Uncharacterized protein</fullName>
    </submittedName>
</protein>
<dbReference type="OrthoDB" id="2523927at2759"/>
<reference evidence="1" key="1">
    <citation type="submission" date="2020-07" db="EMBL/GenBank/DDBJ databases">
        <authorList>
            <person name="Nieuwenhuis M."/>
            <person name="Van De Peppel L.J.J."/>
        </authorList>
    </citation>
    <scope>NUCLEOTIDE SEQUENCE</scope>
    <source>
        <strain evidence="1">AP01</strain>
        <tissue evidence="1">Mycelium</tissue>
    </source>
</reference>
<dbReference type="Proteomes" id="UP000775547">
    <property type="component" value="Unassembled WGS sequence"/>
</dbReference>
<accession>A0A9P7G087</accession>
<dbReference type="Gene3D" id="3.30.200.20">
    <property type="entry name" value="Phosphorylase Kinase, domain 1"/>
    <property type="match status" value="1"/>
</dbReference>
<evidence type="ECO:0000313" key="1">
    <source>
        <dbReference type="EMBL" id="KAG5640460.1"/>
    </source>
</evidence>
<evidence type="ECO:0000313" key="2">
    <source>
        <dbReference type="Proteomes" id="UP000775547"/>
    </source>
</evidence>
<dbReference type="InterPro" id="IPR011009">
    <property type="entry name" value="Kinase-like_dom_sf"/>
</dbReference>
<sequence>MSELIDVAHGDDPAYGEIHVGLYMAIMSDVLDRTRQIIQAEALTTHLPNTPRPAEPSRPEIKTKMMSKAAIEQATARPLALLRMQISQYNSPVPASFIRLSGGTAHHATQFFNPEEYFCLTLTSPIASGATGDVYAGSIEMLSSTGEILSLSHVAVKFAFEPEQQNRMRNEAEIYEHLSSSGATGIPILFGLFQDSESDTLALIMSHVGRCLVHRIPLDDDQDPPFFITPSER</sequence>
<name>A0A9P7G087_9AGAR</name>